<dbReference type="Gene3D" id="3.30.160.880">
    <property type="entry name" value="Cell division protein ZapA protomer, N-terminal domain"/>
    <property type="match status" value="1"/>
</dbReference>
<dbReference type="EMBL" id="QFFF01000001">
    <property type="protein sequence ID" value="PWG03371.1"/>
    <property type="molecule type" value="Genomic_DNA"/>
</dbReference>
<dbReference type="GO" id="GO:0051301">
    <property type="term" value="P:cell division"/>
    <property type="evidence" value="ECO:0007669"/>
    <property type="project" value="UniProtKB-KW"/>
</dbReference>
<proteinExistence type="predicted"/>
<dbReference type="RefSeq" id="WP_109271509.1">
    <property type="nucleotide sequence ID" value="NZ_QFFF01000001.1"/>
</dbReference>
<sequence length="107" mass="11521">MASVEVEIATRKYAVACRDGEEERLRSVAAIVDRKARDATGALGSLGESRQLLYASLLLADELKERREGGGGPIEAEPDPAIADALERLAERMETLASRLEADAHNS</sequence>
<evidence type="ECO:0000313" key="2">
    <source>
        <dbReference type="Proteomes" id="UP000245916"/>
    </source>
</evidence>
<keyword evidence="2" id="KW-1185">Reference proteome</keyword>
<evidence type="ECO:0000313" key="1">
    <source>
        <dbReference type="EMBL" id="PWG03371.1"/>
    </source>
</evidence>
<organism evidence="1 2">
    <name type="scientific">Allosphingosinicella humi</name>
    <dbReference type="NCBI Taxonomy" id="2068657"/>
    <lineage>
        <taxon>Bacteria</taxon>
        <taxon>Pseudomonadati</taxon>
        <taxon>Pseudomonadota</taxon>
        <taxon>Alphaproteobacteria</taxon>
        <taxon>Sphingomonadales</taxon>
        <taxon>Sphingomonadaceae</taxon>
        <taxon>Allosphingosinicella</taxon>
    </lineage>
</organism>
<dbReference type="AlphaFoldDB" id="A0A2U2J515"/>
<dbReference type="SUPFAM" id="SSF102829">
    <property type="entry name" value="Cell division protein ZapA-like"/>
    <property type="match status" value="1"/>
</dbReference>
<protein>
    <submittedName>
        <fullName evidence="1">Cell division protein ZapA</fullName>
    </submittedName>
</protein>
<gene>
    <name evidence="1" type="ORF">DF286_11205</name>
</gene>
<reference evidence="1 2" key="1">
    <citation type="submission" date="2018-05" db="EMBL/GenBank/DDBJ databases">
        <title>Genome of Sphingosinicella humi QZX222.</title>
        <authorList>
            <person name="Qiao Z."/>
            <person name="Wang G."/>
        </authorList>
    </citation>
    <scope>NUCLEOTIDE SEQUENCE [LARGE SCALE GENOMIC DNA]</scope>
    <source>
        <strain evidence="1 2">QZX222</strain>
    </source>
</reference>
<dbReference type="InterPro" id="IPR042233">
    <property type="entry name" value="Cell_div_ZapA_N"/>
</dbReference>
<keyword evidence="1" id="KW-0131">Cell cycle</keyword>
<keyword evidence="1" id="KW-0132">Cell division</keyword>
<dbReference type="OrthoDB" id="9797575at2"/>
<dbReference type="Pfam" id="PF05164">
    <property type="entry name" value="ZapA"/>
    <property type="match status" value="1"/>
</dbReference>
<accession>A0A2U2J515</accession>
<dbReference type="InterPro" id="IPR007838">
    <property type="entry name" value="Cell_div_ZapA-like"/>
</dbReference>
<dbReference type="Proteomes" id="UP000245916">
    <property type="component" value="Unassembled WGS sequence"/>
</dbReference>
<comment type="caution">
    <text evidence="1">The sequence shown here is derived from an EMBL/GenBank/DDBJ whole genome shotgun (WGS) entry which is preliminary data.</text>
</comment>
<dbReference type="InterPro" id="IPR036192">
    <property type="entry name" value="Cell_div_ZapA-like_sf"/>
</dbReference>
<name>A0A2U2J515_9SPHN</name>